<dbReference type="SUPFAM" id="SSF53067">
    <property type="entry name" value="Actin-like ATPase domain"/>
    <property type="match status" value="1"/>
</dbReference>
<evidence type="ECO:0000256" key="5">
    <source>
        <dbReference type="ARBA" id="ARBA00023004"/>
    </source>
</evidence>
<comment type="catalytic activity">
    <reaction evidence="7 8">
        <text>L-threonylcarbamoyladenylate + adenosine(37) in tRNA = N(6)-L-threonylcarbamoyladenosine(37) in tRNA + AMP + H(+)</text>
        <dbReference type="Rhea" id="RHEA:37059"/>
        <dbReference type="Rhea" id="RHEA-COMP:10162"/>
        <dbReference type="Rhea" id="RHEA-COMP:10163"/>
        <dbReference type="ChEBI" id="CHEBI:15378"/>
        <dbReference type="ChEBI" id="CHEBI:73682"/>
        <dbReference type="ChEBI" id="CHEBI:74411"/>
        <dbReference type="ChEBI" id="CHEBI:74418"/>
        <dbReference type="ChEBI" id="CHEBI:456215"/>
        <dbReference type="EC" id="2.3.1.234"/>
    </reaction>
</comment>
<keyword evidence="5 8" id="KW-0408">Iron</keyword>
<reference evidence="10" key="1">
    <citation type="submission" date="2016-09" db="EMBL/GenBank/DDBJ databases">
        <title>Genome sequence of Chlorobaculum limnaeum.</title>
        <authorList>
            <person name="Liu Z."/>
            <person name="Tank M."/>
            <person name="Bryant D.A."/>
        </authorList>
    </citation>
    <scope>NUCLEOTIDE SEQUENCE [LARGE SCALE GENOMIC DNA]</scope>
    <source>
        <strain evidence="10">DSM 1677</strain>
    </source>
</reference>
<feature type="binding site" evidence="8">
    <location>
        <position position="312"/>
    </location>
    <ligand>
        <name>Fe cation</name>
        <dbReference type="ChEBI" id="CHEBI:24875"/>
    </ligand>
</feature>
<feature type="binding site" evidence="8">
    <location>
        <position position="182"/>
    </location>
    <ligand>
        <name>substrate</name>
    </ligand>
</feature>
<evidence type="ECO:0000256" key="2">
    <source>
        <dbReference type="ARBA" id="ARBA00022679"/>
    </source>
</evidence>
<dbReference type="RefSeq" id="WP_069810874.1">
    <property type="nucleotide sequence ID" value="NZ_CP017305.1"/>
</dbReference>
<proteinExistence type="inferred from homology"/>
<evidence type="ECO:0000313" key="11">
    <source>
        <dbReference type="Proteomes" id="UP000095185"/>
    </source>
</evidence>
<keyword evidence="1 8" id="KW-0963">Cytoplasm</keyword>
<organism evidence="10 11">
    <name type="scientific">Chlorobaculum limnaeum</name>
    <dbReference type="NCBI Taxonomy" id="274537"/>
    <lineage>
        <taxon>Bacteria</taxon>
        <taxon>Pseudomonadati</taxon>
        <taxon>Chlorobiota</taxon>
        <taxon>Chlorobiia</taxon>
        <taxon>Chlorobiales</taxon>
        <taxon>Chlorobiaceae</taxon>
        <taxon>Chlorobaculum</taxon>
    </lineage>
</organism>
<feature type="binding site" evidence="8">
    <location>
        <position position="284"/>
    </location>
    <ligand>
        <name>substrate</name>
    </ligand>
</feature>
<dbReference type="PRINTS" id="PR00789">
    <property type="entry name" value="OSIALOPTASE"/>
</dbReference>
<protein>
    <recommendedName>
        <fullName evidence="8">tRNA N6-adenosine threonylcarbamoyltransferase</fullName>
        <ecNumber evidence="8">2.3.1.234</ecNumber>
    </recommendedName>
    <alternativeName>
        <fullName evidence="8">N6-L-threonylcarbamoyladenine synthase</fullName>
        <shortName evidence="8">t(6)A synthase</shortName>
    </alternativeName>
    <alternativeName>
        <fullName evidence="8">t(6)A37 threonylcarbamoyladenosine biosynthesis protein TsaD</fullName>
    </alternativeName>
    <alternativeName>
        <fullName evidence="8">tRNA threonylcarbamoyladenosine biosynthesis protein TsaD</fullName>
    </alternativeName>
</protein>
<dbReference type="OrthoDB" id="9806197at2"/>
<feature type="binding site" evidence="8">
    <location>
        <position position="169"/>
    </location>
    <ligand>
        <name>substrate</name>
    </ligand>
</feature>
<evidence type="ECO:0000259" key="9">
    <source>
        <dbReference type="Pfam" id="PF00814"/>
    </source>
</evidence>
<feature type="domain" description="Gcp-like" evidence="9">
    <location>
        <begin position="22"/>
        <end position="318"/>
    </location>
</feature>
<feature type="binding site" evidence="8">
    <location>
        <position position="109"/>
    </location>
    <ligand>
        <name>Fe cation</name>
        <dbReference type="ChEBI" id="CHEBI:24875"/>
    </ligand>
</feature>
<evidence type="ECO:0000256" key="8">
    <source>
        <dbReference type="HAMAP-Rule" id="MF_01445"/>
    </source>
</evidence>
<dbReference type="FunFam" id="3.30.420.40:FF:000040">
    <property type="entry name" value="tRNA N6-adenosine threonylcarbamoyltransferase"/>
    <property type="match status" value="1"/>
</dbReference>
<comment type="subcellular location">
    <subcellularLocation>
        <location evidence="8">Cytoplasm</location>
    </subcellularLocation>
</comment>
<dbReference type="InterPro" id="IPR043129">
    <property type="entry name" value="ATPase_NBD"/>
</dbReference>
<dbReference type="GO" id="GO:0002949">
    <property type="term" value="P:tRNA threonylcarbamoyladenosine modification"/>
    <property type="evidence" value="ECO:0007669"/>
    <property type="project" value="UniProtKB-UniRule"/>
</dbReference>
<dbReference type="CDD" id="cd24133">
    <property type="entry name" value="ASKHA_NBD_TsaD_bac"/>
    <property type="match status" value="1"/>
</dbReference>
<accession>A0A1D8D304</accession>
<dbReference type="KEGG" id="clz:BIU88_11400"/>
<dbReference type="AlphaFoldDB" id="A0A1D8D304"/>
<dbReference type="GO" id="GO:0005506">
    <property type="term" value="F:iron ion binding"/>
    <property type="evidence" value="ECO:0007669"/>
    <property type="project" value="UniProtKB-UniRule"/>
</dbReference>
<dbReference type="InterPro" id="IPR000905">
    <property type="entry name" value="Gcp-like_dom"/>
</dbReference>
<dbReference type="FunFam" id="3.30.420.40:FF:000012">
    <property type="entry name" value="tRNA N6-adenosine threonylcarbamoyltransferase"/>
    <property type="match status" value="1"/>
</dbReference>
<evidence type="ECO:0000256" key="6">
    <source>
        <dbReference type="ARBA" id="ARBA00023315"/>
    </source>
</evidence>
<feature type="binding site" evidence="8">
    <location>
        <position position="113"/>
    </location>
    <ligand>
        <name>Fe cation</name>
        <dbReference type="ChEBI" id="CHEBI:24875"/>
    </ligand>
</feature>
<keyword evidence="2 8" id="KW-0808">Transferase</keyword>
<evidence type="ECO:0000313" key="10">
    <source>
        <dbReference type="EMBL" id="AOS84683.1"/>
    </source>
</evidence>
<dbReference type="Gene3D" id="3.30.420.40">
    <property type="match status" value="2"/>
</dbReference>
<comment type="similarity">
    <text evidence="8">Belongs to the KAE1 / TsaD family.</text>
</comment>
<feature type="binding site" evidence="8">
    <location>
        <begin position="136"/>
        <end position="140"/>
    </location>
    <ligand>
        <name>substrate</name>
    </ligand>
</feature>
<evidence type="ECO:0000256" key="1">
    <source>
        <dbReference type="ARBA" id="ARBA00022490"/>
    </source>
</evidence>
<keyword evidence="4 8" id="KW-0479">Metal-binding</keyword>
<dbReference type="Pfam" id="PF00814">
    <property type="entry name" value="TsaD"/>
    <property type="match status" value="1"/>
</dbReference>
<dbReference type="EMBL" id="CP017305">
    <property type="protein sequence ID" value="AOS84683.1"/>
    <property type="molecule type" value="Genomic_DNA"/>
</dbReference>
<name>A0A1D8D304_CHLLM</name>
<comment type="cofactor">
    <cofactor evidence="8">
        <name>Fe(2+)</name>
        <dbReference type="ChEBI" id="CHEBI:29033"/>
    </cofactor>
    <text evidence="8">Binds 1 Fe(2+) ion per subunit.</text>
</comment>
<comment type="function">
    <text evidence="8">Required for the formation of a threonylcarbamoyl group on adenosine at position 37 (t(6)A37) in tRNAs that read codons beginning with adenine. Is involved in the transfer of the threonylcarbamoyl moiety of threonylcarbamoyl-AMP (TC-AMP) to the N6 group of A37, together with TsaE and TsaB. TsaD likely plays a direct catalytic role in this reaction.</text>
</comment>
<sequence>MNILGIETSCDETSAAVLGGGKVLSNVVSSQRCHTGFGGVVPELASREHERLIVSIVEAAMAEANIAKNDLDLIAATAGPGLIGAVMVGLCFAEGLAWALGKPFVPVNHVEAHIFSPFISDETGHREPTGDFVSLTVSGGHTLLSVVRQDLSYEVIGRTIDDAAGEAFDKTGKMLGLGYPAGPVIDRLARDGDPQFHRFPRALTSSSQTSKSYRGNFDFSFSGLKTSVRTWLENHDAEFAQVHQADLAASIQSAIVEVLVEKTVTAAQLHKVNAISVAGGVSANSGLRSAMQAACRRHGIELFIPALAYSTDNAAMIATMAQLMIERGKYSIENNSYGVAPFARFDAARKGAR</sequence>
<gene>
    <name evidence="8" type="primary">tsaD</name>
    <name evidence="10" type="ORF">BIU88_11400</name>
</gene>
<feature type="binding site" evidence="8">
    <location>
        <position position="186"/>
    </location>
    <ligand>
        <name>substrate</name>
    </ligand>
</feature>
<evidence type="ECO:0000256" key="7">
    <source>
        <dbReference type="ARBA" id="ARBA00048117"/>
    </source>
</evidence>
<dbReference type="GO" id="GO:0061711">
    <property type="term" value="F:tRNA N(6)-L-threonylcarbamoyladenine synthase activity"/>
    <property type="evidence" value="ECO:0007669"/>
    <property type="project" value="UniProtKB-EC"/>
</dbReference>
<dbReference type="EC" id="2.3.1.234" evidence="8"/>
<evidence type="ECO:0000256" key="4">
    <source>
        <dbReference type="ARBA" id="ARBA00022723"/>
    </source>
</evidence>
<dbReference type="STRING" id="274537.BIU88_11400"/>
<keyword evidence="6 8" id="KW-0012">Acyltransferase</keyword>
<dbReference type="PANTHER" id="PTHR11735:SF6">
    <property type="entry name" value="TRNA N6-ADENOSINE THREONYLCARBAMOYLTRANSFERASE, MITOCHONDRIAL"/>
    <property type="match status" value="1"/>
</dbReference>
<dbReference type="NCBIfam" id="TIGR03723">
    <property type="entry name" value="T6A_TsaD_YgjD"/>
    <property type="match status" value="1"/>
</dbReference>
<dbReference type="InterPro" id="IPR022450">
    <property type="entry name" value="TsaD"/>
</dbReference>
<keyword evidence="11" id="KW-1185">Reference proteome</keyword>
<evidence type="ECO:0000256" key="3">
    <source>
        <dbReference type="ARBA" id="ARBA00022694"/>
    </source>
</evidence>
<dbReference type="HAMAP" id="MF_01445">
    <property type="entry name" value="TsaD"/>
    <property type="match status" value="1"/>
</dbReference>
<dbReference type="InterPro" id="IPR017861">
    <property type="entry name" value="KAE1/TsaD"/>
</dbReference>
<dbReference type="Proteomes" id="UP000095185">
    <property type="component" value="Chromosome"/>
</dbReference>
<dbReference type="NCBIfam" id="TIGR00329">
    <property type="entry name" value="gcp_kae1"/>
    <property type="match status" value="1"/>
</dbReference>
<dbReference type="PANTHER" id="PTHR11735">
    <property type="entry name" value="TRNA N6-ADENOSINE THREONYLCARBAMOYLTRANSFERASE"/>
    <property type="match status" value="1"/>
</dbReference>
<keyword evidence="3 8" id="KW-0819">tRNA processing</keyword>
<dbReference type="GO" id="GO:0005737">
    <property type="term" value="C:cytoplasm"/>
    <property type="evidence" value="ECO:0007669"/>
    <property type="project" value="UniProtKB-SubCell"/>
</dbReference>